<evidence type="ECO:0000256" key="1">
    <source>
        <dbReference type="SAM" id="Phobius"/>
    </source>
</evidence>
<keyword evidence="1" id="KW-0472">Membrane</keyword>
<dbReference type="InterPro" id="IPR012902">
    <property type="entry name" value="N_methyl_site"/>
</dbReference>
<gene>
    <name evidence="2" type="ORF">FDK22_00405</name>
</gene>
<dbReference type="Proteomes" id="UP000308901">
    <property type="component" value="Unassembled WGS sequence"/>
</dbReference>
<evidence type="ECO:0000313" key="3">
    <source>
        <dbReference type="Proteomes" id="UP000308901"/>
    </source>
</evidence>
<accession>A0A5R8Y325</accession>
<name>A0A5R8Y325_9BACT</name>
<dbReference type="OrthoDB" id="5347197at2"/>
<reference evidence="2 3" key="1">
    <citation type="submission" date="2019-05" db="EMBL/GenBank/DDBJ databases">
        <title>Arcobacter sp. nov., isolated from sea sediment.</title>
        <authorList>
            <person name="Kim W."/>
        </authorList>
    </citation>
    <scope>NUCLEOTIDE SEQUENCE [LARGE SCALE GENOMIC DNA]</scope>
    <source>
        <strain evidence="2 3">CAU 1517</strain>
    </source>
</reference>
<keyword evidence="3" id="KW-1185">Reference proteome</keyword>
<keyword evidence="1" id="KW-0812">Transmembrane</keyword>
<sequence length="143" mass="16343">MKKAFSFLEIIIVILIISIISTFLIIKTSSSLDFVNKTNINADIAQIRSSISKENSKNVLLNDTSILKLDDANIEEEKSLLFSNILDKPLISTNSLKKEIGKWIKTSSNKYKIYITNEEYLEFEFTNNSFNCISSIELCKDFE</sequence>
<dbReference type="NCBIfam" id="TIGR02532">
    <property type="entry name" value="IV_pilin_GFxxxE"/>
    <property type="match status" value="1"/>
</dbReference>
<dbReference type="SUPFAM" id="SSF54523">
    <property type="entry name" value="Pili subunits"/>
    <property type="match status" value="1"/>
</dbReference>
<organism evidence="2 3">
    <name type="scientific">Arcobacter arenosus</name>
    <dbReference type="NCBI Taxonomy" id="2576037"/>
    <lineage>
        <taxon>Bacteria</taxon>
        <taxon>Pseudomonadati</taxon>
        <taxon>Campylobacterota</taxon>
        <taxon>Epsilonproteobacteria</taxon>
        <taxon>Campylobacterales</taxon>
        <taxon>Arcobacteraceae</taxon>
        <taxon>Arcobacter</taxon>
    </lineage>
</organism>
<protein>
    <submittedName>
        <fullName evidence="2">Prepilin-type N-terminal cleavage/methylation domain-containing protein</fullName>
    </submittedName>
</protein>
<proteinExistence type="predicted"/>
<dbReference type="RefSeq" id="WP_138150797.1">
    <property type="nucleotide sequence ID" value="NZ_VANU01000001.1"/>
</dbReference>
<keyword evidence="1" id="KW-1133">Transmembrane helix</keyword>
<evidence type="ECO:0000313" key="2">
    <source>
        <dbReference type="EMBL" id="TLP40507.1"/>
    </source>
</evidence>
<dbReference type="AlphaFoldDB" id="A0A5R8Y325"/>
<dbReference type="InterPro" id="IPR045584">
    <property type="entry name" value="Pilin-like"/>
</dbReference>
<dbReference type="EMBL" id="VANU01000001">
    <property type="protein sequence ID" value="TLP40507.1"/>
    <property type="molecule type" value="Genomic_DNA"/>
</dbReference>
<feature type="transmembrane region" description="Helical" evidence="1">
    <location>
        <begin position="7"/>
        <end position="26"/>
    </location>
</feature>
<comment type="caution">
    <text evidence="2">The sequence shown here is derived from an EMBL/GenBank/DDBJ whole genome shotgun (WGS) entry which is preliminary data.</text>
</comment>